<feature type="region of interest" description="Disordered" evidence="1">
    <location>
        <begin position="757"/>
        <end position="910"/>
    </location>
</feature>
<feature type="compositionally biased region" description="Pro residues" evidence="1">
    <location>
        <begin position="221"/>
        <end position="232"/>
    </location>
</feature>
<dbReference type="AlphaFoldDB" id="A0A165P9U4"/>
<feature type="compositionally biased region" description="Pro residues" evidence="1">
    <location>
        <begin position="1"/>
        <end position="10"/>
    </location>
</feature>
<reference evidence="2 3" key="1">
    <citation type="journal article" date="2016" name="Mol. Biol. Evol.">
        <title>Comparative Genomics of Early-Diverging Mushroom-Forming Fungi Provides Insights into the Origins of Lignocellulose Decay Capabilities.</title>
        <authorList>
            <person name="Nagy L.G."/>
            <person name="Riley R."/>
            <person name="Tritt A."/>
            <person name="Adam C."/>
            <person name="Daum C."/>
            <person name="Floudas D."/>
            <person name="Sun H."/>
            <person name="Yadav J.S."/>
            <person name="Pangilinan J."/>
            <person name="Larsson K.H."/>
            <person name="Matsuura K."/>
            <person name="Barry K."/>
            <person name="Labutti K."/>
            <person name="Kuo R."/>
            <person name="Ohm R.A."/>
            <person name="Bhattacharya S.S."/>
            <person name="Shirouzu T."/>
            <person name="Yoshinaga Y."/>
            <person name="Martin F.M."/>
            <person name="Grigoriev I.V."/>
            <person name="Hibbett D.S."/>
        </authorList>
    </citation>
    <scope>NUCLEOTIDE SEQUENCE [LARGE SCALE GENOMIC DNA]</scope>
    <source>
        <strain evidence="2 3">L-15889</strain>
    </source>
</reference>
<proteinExistence type="predicted"/>
<feature type="compositionally biased region" description="Basic and acidic residues" evidence="1">
    <location>
        <begin position="303"/>
        <end position="324"/>
    </location>
</feature>
<feature type="region of interest" description="Disordered" evidence="1">
    <location>
        <begin position="1"/>
        <end position="238"/>
    </location>
</feature>
<evidence type="ECO:0000256" key="1">
    <source>
        <dbReference type="SAM" id="MobiDB-lite"/>
    </source>
</evidence>
<feature type="compositionally biased region" description="Polar residues" evidence="1">
    <location>
        <begin position="630"/>
        <end position="649"/>
    </location>
</feature>
<keyword evidence="3" id="KW-1185">Reference proteome</keyword>
<feature type="region of interest" description="Disordered" evidence="1">
    <location>
        <begin position="552"/>
        <end position="739"/>
    </location>
</feature>
<evidence type="ECO:0000313" key="3">
    <source>
        <dbReference type="Proteomes" id="UP000076727"/>
    </source>
</evidence>
<feature type="compositionally biased region" description="Basic residues" evidence="1">
    <location>
        <begin position="581"/>
        <end position="593"/>
    </location>
</feature>
<sequence length="934" mass="100148">MAAVGPPPVPDKALPIDPALYDSPSHVDLKQAEPGSGPVPVPFPRESVAGAPSSGVPDGGSKQYLAAIEGRSAPGSGVLTPPRSEASPAASVGHTAGSSHRGAGRTPEPLADARYVASNSPNQASFSTQTKDDDLPPLPTPESEASSLTPGIFRRITKRLRPAASPSDPSEAPPTSFQISLPTRSRSRSRSRPRGDDSSAANAPQPLVGKQRKPHVRIPTVPVPKVPAPAPVPNSFASPENRRAALRARGLVPPPGRGHHQRYERYRDAHGEWMPLSEQEKELDRMFAVVVEDRSPSGENDETEAKKFRDAWLARHRAESEQGHDQAGGASPSLDGHPNGAAVYADGPGSALPSTTDLAHAEPKKHARQASGRGLSASASASASAENFRPDLVPAVDPSLPAIPFEQMAAHRLPQAQARDRRSSDVSERVSRWLQTSLRPRSRSRSADAQRPASAGAADDDAKRARFRLFPRRRSVDASIVPTPYRNESDARRSADVSGWMQSTRSSLDSATPAPQSLGRRPPARKLPPVPPSAFTPVKERYDAGAVVVTASPSPVEAGTGSPLGPANTSRTSLDDGQSLRVRRVQVGHRRGRSATVSDPQLLLQQAPLESSSSLVSRSHHSHTMPALSPTRSTSSSELGLPATPTTDTHGCEPPPPPPPPRDYLRPGSSSGRSQTQQSHSQHRQPARQASQNSLSRAKPLPRLAHHPPAPPLPQRPPAHARDDRSSTESDLDSSYVEVEVDMEFGVRMRSEAQKMRDLMAAAATASARPRPRRESTDRDDSEKRRSLTLGLFTKKEDADAPPKFRNPRATSSMQNMKRTVTGTLASLKPRAKTHVEDDPYAKAPRSPTLPTSPPMANAPPTSFPQAMATPKRRQSSAPQEQSLSLPRSTVGSGARPRQALSPTIYNRGSILVEAGRIEDDESRRLSEMAFLDY</sequence>
<dbReference type="Proteomes" id="UP000076727">
    <property type="component" value="Unassembled WGS sequence"/>
</dbReference>
<protein>
    <submittedName>
        <fullName evidence="2">Uncharacterized protein</fullName>
    </submittedName>
</protein>
<feature type="compositionally biased region" description="Pro residues" evidence="1">
    <location>
        <begin position="708"/>
        <end position="717"/>
    </location>
</feature>
<dbReference type="EMBL" id="KV429071">
    <property type="protein sequence ID" value="KZT67939.1"/>
    <property type="molecule type" value="Genomic_DNA"/>
</dbReference>
<organism evidence="2 3">
    <name type="scientific">Daedalea quercina L-15889</name>
    <dbReference type="NCBI Taxonomy" id="1314783"/>
    <lineage>
        <taxon>Eukaryota</taxon>
        <taxon>Fungi</taxon>
        <taxon>Dikarya</taxon>
        <taxon>Basidiomycota</taxon>
        <taxon>Agaricomycotina</taxon>
        <taxon>Agaricomycetes</taxon>
        <taxon>Polyporales</taxon>
        <taxon>Fomitopsis</taxon>
    </lineage>
</organism>
<dbReference type="OrthoDB" id="3168445at2759"/>
<feature type="compositionally biased region" description="Basic and acidic residues" evidence="1">
    <location>
        <begin position="794"/>
        <end position="803"/>
    </location>
</feature>
<feature type="compositionally biased region" description="Polar residues" evidence="1">
    <location>
        <begin position="809"/>
        <end position="825"/>
    </location>
</feature>
<gene>
    <name evidence="2" type="ORF">DAEQUDRAFT_766712</name>
</gene>
<feature type="region of interest" description="Disordered" evidence="1">
    <location>
        <begin position="293"/>
        <end position="538"/>
    </location>
</feature>
<evidence type="ECO:0000313" key="2">
    <source>
        <dbReference type="EMBL" id="KZT67939.1"/>
    </source>
</evidence>
<feature type="compositionally biased region" description="Basic and acidic residues" evidence="1">
    <location>
        <begin position="773"/>
        <end position="786"/>
    </location>
</feature>
<feature type="compositionally biased region" description="Polar residues" evidence="1">
    <location>
        <begin position="117"/>
        <end position="129"/>
    </location>
</feature>
<feature type="compositionally biased region" description="Low complexity" evidence="1">
    <location>
        <begin position="668"/>
        <end position="680"/>
    </location>
</feature>
<feature type="compositionally biased region" description="Low complexity" evidence="1">
    <location>
        <begin position="376"/>
        <end position="385"/>
    </location>
</feature>
<feature type="compositionally biased region" description="Basic and acidic residues" evidence="1">
    <location>
        <begin position="418"/>
        <end position="431"/>
    </location>
</feature>
<feature type="compositionally biased region" description="Polar residues" evidence="1">
    <location>
        <begin position="567"/>
        <end position="576"/>
    </location>
</feature>
<feature type="compositionally biased region" description="Polar residues" evidence="1">
    <location>
        <begin position="876"/>
        <end position="892"/>
    </location>
</feature>
<feature type="compositionally biased region" description="Low complexity" evidence="1">
    <location>
        <begin position="162"/>
        <end position="174"/>
    </location>
</feature>
<accession>A0A165P9U4</accession>
<feature type="compositionally biased region" description="Pro residues" evidence="1">
    <location>
        <begin position="653"/>
        <end position="662"/>
    </location>
</feature>
<name>A0A165P9U4_9APHY</name>
<feature type="compositionally biased region" description="Pro residues" evidence="1">
    <location>
        <begin position="525"/>
        <end position="534"/>
    </location>
</feature>
<feature type="compositionally biased region" description="Polar residues" evidence="1">
    <location>
        <begin position="500"/>
        <end position="515"/>
    </location>
</feature>